<name>A0A9D3XLD5_9SAUR</name>
<feature type="region of interest" description="Disordered" evidence="1">
    <location>
        <begin position="16"/>
        <end position="61"/>
    </location>
</feature>
<protein>
    <submittedName>
        <fullName evidence="2">Uncharacterized protein</fullName>
    </submittedName>
</protein>
<evidence type="ECO:0000256" key="1">
    <source>
        <dbReference type="SAM" id="MobiDB-lite"/>
    </source>
</evidence>
<organism evidence="2 3">
    <name type="scientific">Mauremys mutica</name>
    <name type="common">yellowpond turtle</name>
    <dbReference type="NCBI Taxonomy" id="74926"/>
    <lineage>
        <taxon>Eukaryota</taxon>
        <taxon>Metazoa</taxon>
        <taxon>Chordata</taxon>
        <taxon>Craniata</taxon>
        <taxon>Vertebrata</taxon>
        <taxon>Euteleostomi</taxon>
        <taxon>Archelosauria</taxon>
        <taxon>Testudinata</taxon>
        <taxon>Testudines</taxon>
        <taxon>Cryptodira</taxon>
        <taxon>Durocryptodira</taxon>
        <taxon>Testudinoidea</taxon>
        <taxon>Geoemydidae</taxon>
        <taxon>Geoemydinae</taxon>
        <taxon>Mauremys</taxon>
    </lineage>
</organism>
<dbReference type="Proteomes" id="UP000827986">
    <property type="component" value="Unassembled WGS sequence"/>
</dbReference>
<dbReference type="EMBL" id="JAHDVG010000468">
    <property type="protein sequence ID" value="KAH1181418.1"/>
    <property type="molecule type" value="Genomic_DNA"/>
</dbReference>
<evidence type="ECO:0000313" key="3">
    <source>
        <dbReference type="Proteomes" id="UP000827986"/>
    </source>
</evidence>
<dbReference type="AlphaFoldDB" id="A0A9D3XLD5"/>
<comment type="caution">
    <text evidence="2">The sequence shown here is derived from an EMBL/GenBank/DDBJ whole genome shotgun (WGS) entry which is preliminary data.</text>
</comment>
<gene>
    <name evidence="2" type="ORF">KIL84_005144</name>
</gene>
<reference evidence="2" key="1">
    <citation type="submission" date="2021-09" db="EMBL/GenBank/DDBJ databases">
        <title>The genome of Mauremys mutica provides insights into the evolution of semi-aquatic lifestyle.</title>
        <authorList>
            <person name="Gong S."/>
            <person name="Gao Y."/>
        </authorList>
    </citation>
    <scope>NUCLEOTIDE SEQUENCE</scope>
    <source>
        <strain evidence="2">MM-2020</strain>
        <tissue evidence="2">Muscle</tissue>
    </source>
</reference>
<proteinExistence type="predicted"/>
<evidence type="ECO:0000313" key="2">
    <source>
        <dbReference type="EMBL" id="KAH1181418.1"/>
    </source>
</evidence>
<accession>A0A9D3XLD5</accession>
<sequence>MTNRAIVKSAWLHSTTDDGWERSLPPKAAGRGTHSGAVINQAGENRGAPPQKTLRLKANSSPQTLIHHNSHSQLKLPAAYHTAHQGQLATPRLRCVNSDFPATSDP</sequence>
<keyword evidence="3" id="KW-1185">Reference proteome</keyword>